<protein>
    <submittedName>
        <fullName evidence="5">Transcriptional regulator</fullName>
    </submittedName>
</protein>
<reference evidence="5" key="1">
    <citation type="submission" date="2022-12" db="EMBL/GenBank/DDBJ databases">
        <title>Reference genome sequencing for broad-spectrum identification of bacterial and archaeal isolates by mass spectrometry.</title>
        <authorList>
            <person name="Sekiguchi Y."/>
            <person name="Tourlousse D.M."/>
        </authorList>
    </citation>
    <scope>NUCLEOTIDE SEQUENCE</scope>
    <source>
        <strain evidence="5">301</strain>
    </source>
</reference>
<dbReference type="RefSeq" id="WP_237355444.1">
    <property type="nucleotide sequence ID" value="NZ_BSDO01000009.1"/>
</dbReference>
<evidence type="ECO:0000256" key="3">
    <source>
        <dbReference type="ARBA" id="ARBA00023163"/>
    </source>
</evidence>
<accession>A0A9W6CT10</accession>
<dbReference type="InterPro" id="IPR036390">
    <property type="entry name" value="WH_DNA-bd_sf"/>
</dbReference>
<dbReference type="Gene3D" id="1.10.10.10">
    <property type="entry name" value="Winged helix-like DNA-binding domain superfamily/Winged helix DNA-binding domain"/>
    <property type="match status" value="1"/>
</dbReference>
<dbReference type="GeneID" id="95765265"/>
<dbReference type="InterPro" id="IPR036388">
    <property type="entry name" value="WH-like_DNA-bd_sf"/>
</dbReference>
<dbReference type="InterPro" id="IPR002577">
    <property type="entry name" value="HTH_HxlR"/>
</dbReference>
<comment type="caution">
    <text evidence="5">The sequence shown here is derived from an EMBL/GenBank/DDBJ whole genome shotgun (WGS) entry which is preliminary data.</text>
</comment>
<name>A0A9W6CT10_XANFL</name>
<dbReference type="Proteomes" id="UP001144397">
    <property type="component" value="Unassembled WGS sequence"/>
</dbReference>
<dbReference type="PANTHER" id="PTHR33204">
    <property type="entry name" value="TRANSCRIPTIONAL REGULATOR, MARR FAMILY"/>
    <property type="match status" value="1"/>
</dbReference>
<evidence type="ECO:0000256" key="2">
    <source>
        <dbReference type="ARBA" id="ARBA00023125"/>
    </source>
</evidence>
<evidence type="ECO:0000313" key="6">
    <source>
        <dbReference type="Proteomes" id="UP001144397"/>
    </source>
</evidence>
<evidence type="ECO:0000256" key="1">
    <source>
        <dbReference type="ARBA" id="ARBA00023015"/>
    </source>
</evidence>
<proteinExistence type="predicted"/>
<sequence length="124" mass="13567">MARRHVTYPGTGCPVEAALALIGAKWKGATLHHLMGGELRFSELRRRMPNVTQRILSKALRELEADGLVLRRVYPTVPPQVGYRLTQKGEALRDVVEALADFGRGHLQGAACPFPDAGHVMAAE</sequence>
<evidence type="ECO:0000259" key="4">
    <source>
        <dbReference type="PROSITE" id="PS51118"/>
    </source>
</evidence>
<dbReference type="EMBL" id="BSDO01000009">
    <property type="protein sequence ID" value="GLI24819.1"/>
    <property type="molecule type" value="Genomic_DNA"/>
</dbReference>
<organism evidence="5 6">
    <name type="scientific">Xanthobacter flavus</name>
    <dbReference type="NCBI Taxonomy" id="281"/>
    <lineage>
        <taxon>Bacteria</taxon>
        <taxon>Pseudomonadati</taxon>
        <taxon>Pseudomonadota</taxon>
        <taxon>Alphaproteobacteria</taxon>
        <taxon>Hyphomicrobiales</taxon>
        <taxon>Xanthobacteraceae</taxon>
        <taxon>Xanthobacter</taxon>
    </lineage>
</organism>
<keyword evidence="2" id="KW-0238">DNA-binding</keyword>
<dbReference type="SUPFAM" id="SSF46785">
    <property type="entry name" value="Winged helix' DNA-binding domain"/>
    <property type="match status" value="1"/>
</dbReference>
<dbReference type="Pfam" id="PF01638">
    <property type="entry name" value="HxlR"/>
    <property type="match status" value="1"/>
</dbReference>
<evidence type="ECO:0000313" key="5">
    <source>
        <dbReference type="EMBL" id="GLI24819.1"/>
    </source>
</evidence>
<dbReference type="PROSITE" id="PS51118">
    <property type="entry name" value="HTH_HXLR"/>
    <property type="match status" value="1"/>
</dbReference>
<feature type="domain" description="HTH hxlR-type" evidence="4">
    <location>
        <begin position="13"/>
        <end position="111"/>
    </location>
</feature>
<keyword evidence="3" id="KW-0804">Transcription</keyword>
<keyword evidence="1" id="KW-0805">Transcription regulation</keyword>
<dbReference type="GO" id="GO:0003677">
    <property type="term" value="F:DNA binding"/>
    <property type="evidence" value="ECO:0007669"/>
    <property type="project" value="UniProtKB-KW"/>
</dbReference>
<dbReference type="PANTHER" id="PTHR33204:SF29">
    <property type="entry name" value="TRANSCRIPTIONAL REGULATOR"/>
    <property type="match status" value="1"/>
</dbReference>
<dbReference type="AlphaFoldDB" id="A0A9W6CT10"/>
<gene>
    <name evidence="5" type="ORF">XFLAVUS301_44930</name>
</gene>